<keyword evidence="9" id="KW-1185">Reference proteome</keyword>
<evidence type="ECO:0000256" key="1">
    <source>
        <dbReference type="ARBA" id="ARBA00004173"/>
    </source>
</evidence>
<comment type="subcellular location">
    <subcellularLocation>
        <location evidence="1">Mitochondrion</location>
    </subcellularLocation>
</comment>
<feature type="region of interest" description="Disordered" evidence="7">
    <location>
        <begin position="136"/>
        <end position="157"/>
    </location>
</feature>
<keyword evidence="6" id="KW-0687">Ribonucleoprotein</keyword>
<evidence type="ECO:0000313" key="8">
    <source>
        <dbReference type="EMBL" id="KAH6599162.1"/>
    </source>
</evidence>
<dbReference type="EMBL" id="JAFCIX010000076">
    <property type="protein sequence ID" value="KAH6599162.1"/>
    <property type="molecule type" value="Genomic_DNA"/>
</dbReference>
<proteinExistence type="inferred from homology"/>
<evidence type="ECO:0000256" key="2">
    <source>
        <dbReference type="ARBA" id="ARBA00010152"/>
    </source>
</evidence>
<sequence length="157" mass="17439">MGMIDGALKGLVRGAVRRRLTTKDGNKNFYKGTGSGRMGRFTQKGEYVVEPWRLRQYIVPDLSRCELKPFVSPGAENDVYKPHTLIDYFPAVSSKKGSDPALSKENATDDDVSLSTDRTLLMATCRAVALSALSNIRAPKSKSSRSHRRSHLTHKNK</sequence>
<evidence type="ECO:0000313" key="9">
    <source>
        <dbReference type="Proteomes" id="UP001648503"/>
    </source>
</evidence>
<accession>A0ABQ8FJ30</accession>
<evidence type="ECO:0000256" key="7">
    <source>
        <dbReference type="SAM" id="MobiDB-lite"/>
    </source>
</evidence>
<evidence type="ECO:0000256" key="5">
    <source>
        <dbReference type="ARBA" id="ARBA00023128"/>
    </source>
</evidence>
<dbReference type="PANTHER" id="PTHR21338:SF0">
    <property type="entry name" value="LARGE RIBOSOMAL SUBUNIT PROTEIN ML41"/>
    <property type="match status" value="1"/>
</dbReference>
<evidence type="ECO:0000256" key="3">
    <source>
        <dbReference type="ARBA" id="ARBA00022946"/>
    </source>
</evidence>
<evidence type="ECO:0000256" key="6">
    <source>
        <dbReference type="ARBA" id="ARBA00023274"/>
    </source>
</evidence>
<keyword evidence="3" id="KW-0809">Transit peptide</keyword>
<organism evidence="8 9">
    <name type="scientific">Batrachochytrium salamandrivorans</name>
    <dbReference type="NCBI Taxonomy" id="1357716"/>
    <lineage>
        <taxon>Eukaryota</taxon>
        <taxon>Fungi</taxon>
        <taxon>Fungi incertae sedis</taxon>
        <taxon>Chytridiomycota</taxon>
        <taxon>Chytridiomycota incertae sedis</taxon>
        <taxon>Chytridiomycetes</taxon>
        <taxon>Rhizophydiales</taxon>
        <taxon>Rhizophydiales incertae sedis</taxon>
        <taxon>Batrachochytrium</taxon>
    </lineage>
</organism>
<dbReference type="PANTHER" id="PTHR21338">
    <property type="entry name" value="MITOCHONDRIAL RIBOSOMAL PROTEIN L41"/>
    <property type="match status" value="1"/>
</dbReference>
<evidence type="ECO:0000256" key="4">
    <source>
        <dbReference type="ARBA" id="ARBA00022980"/>
    </source>
</evidence>
<dbReference type="Proteomes" id="UP001648503">
    <property type="component" value="Unassembled WGS sequence"/>
</dbReference>
<keyword evidence="4" id="KW-0689">Ribosomal protein</keyword>
<dbReference type="InterPro" id="IPR019189">
    <property type="entry name" value="Ribosomal_mL41"/>
</dbReference>
<gene>
    <name evidence="8" type="ORF">BASA50_003190</name>
</gene>
<reference evidence="8 9" key="1">
    <citation type="submission" date="2021-02" db="EMBL/GenBank/DDBJ databases">
        <title>Variation within the Batrachochytrium salamandrivorans European outbreak.</title>
        <authorList>
            <person name="Kelly M."/>
            <person name="Pasmans F."/>
            <person name="Shea T.P."/>
            <person name="Munoz J.F."/>
            <person name="Carranza S."/>
            <person name="Cuomo C.A."/>
            <person name="Martel A."/>
        </authorList>
    </citation>
    <scope>NUCLEOTIDE SEQUENCE [LARGE SCALE GENOMIC DNA]</scope>
    <source>
        <strain evidence="8 9">AMFP18/2</strain>
    </source>
</reference>
<keyword evidence="5" id="KW-0496">Mitochondrion</keyword>
<comment type="caution">
    <text evidence="8">The sequence shown here is derived from an EMBL/GenBank/DDBJ whole genome shotgun (WGS) entry which is preliminary data.</text>
</comment>
<protein>
    <submittedName>
        <fullName evidence="8">Uncharacterized protein</fullName>
    </submittedName>
</protein>
<name>A0ABQ8FJ30_9FUNG</name>
<dbReference type="Pfam" id="PF09809">
    <property type="entry name" value="MRP-L27"/>
    <property type="match status" value="1"/>
</dbReference>
<feature type="compositionally biased region" description="Basic residues" evidence="7">
    <location>
        <begin position="139"/>
        <end position="157"/>
    </location>
</feature>
<comment type="similarity">
    <text evidence="2">Belongs to the mitochondrion-specific ribosomal protein mL41 family.</text>
</comment>